<keyword evidence="8" id="KW-0472">Membrane</keyword>
<dbReference type="PROSITE" id="PS00022">
    <property type="entry name" value="EGF_1"/>
    <property type="match status" value="2"/>
</dbReference>
<dbReference type="PANTHER" id="PTHR12916">
    <property type="entry name" value="CYTOCHROME C OXIDASE POLYPEPTIDE VIC-2"/>
    <property type="match status" value="1"/>
</dbReference>
<evidence type="ECO:0000256" key="9">
    <source>
        <dbReference type="ARBA" id="ARBA00023157"/>
    </source>
</evidence>
<evidence type="ECO:0000256" key="6">
    <source>
        <dbReference type="ARBA" id="ARBA00022837"/>
    </source>
</evidence>
<feature type="disulfide bond" evidence="11">
    <location>
        <begin position="28"/>
        <end position="37"/>
    </location>
</feature>
<dbReference type="SMART" id="SM00181">
    <property type="entry name" value="EGF"/>
    <property type="match status" value="2"/>
</dbReference>
<dbReference type="FunFam" id="2.10.25.10:FF:000279">
    <property type="entry name" value="Neurogenic locus notch 1"/>
    <property type="match status" value="1"/>
</dbReference>
<dbReference type="PRINTS" id="PR00010">
    <property type="entry name" value="EGFBLOOD"/>
</dbReference>
<dbReference type="InterPro" id="IPR001881">
    <property type="entry name" value="EGF-like_Ca-bd_dom"/>
</dbReference>
<keyword evidence="7" id="KW-1133">Transmembrane helix</keyword>
<dbReference type="InterPro" id="IPR018097">
    <property type="entry name" value="EGF_Ca-bd_CS"/>
</dbReference>
<reference evidence="13 14" key="1">
    <citation type="journal article" date="2012" name="Genome Biol.">
        <title>Sequencing three crocodilian genomes to illuminate the evolution of archosaurs and amniotes.</title>
        <authorList>
            <person name="St John J.A."/>
            <person name="Braun E.L."/>
            <person name="Isberg S.R."/>
            <person name="Miles L.G."/>
            <person name="Chong A.Y."/>
            <person name="Gongora J."/>
            <person name="Dalzell P."/>
            <person name="Moran C."/>
            <person name="Bed'hom B."/>
            <person name="Abzhanov A."/>
            <person name="Burgess S.C."/>
            <person name="Cooksey A.M."/>
            <person name="Castoe T.A."/>
            <person name="Crawford N.G."/>
            <person name="Densmore L.D."/>
            <person name="Drew J.C."/>
            <person name="Edwards S.V."/>
            <person name="Faircloth B.C."/>
            <person name="Fujita M.K."/>
            <person name="Greenwold M.J."/>
            <person name="Hoffmann F.G."/>
            <person name="Howard J.M."/>
            <person name="Iguchi T."/>
            <person name="Janes D.E."/>
            <person name="Khan S.Y."/>
            <person name="Kohno S."/>
            <person name="de Koning A.J."/>
            <person name="Lance S.L."/>
            <person name="McCarthy F.M."/>
            <person name="McCormack J.E."/>
            <person name="Merchant M.E."/>
            <person name="Peterson D.G."/>
            <person name="Pollock D.D."/>
            <person name="Pourmand N."/>
            <person name="Raney B.J."/>
            <person name="Roessler K.A."/>
            <person name="Sanford J.R."/>
            <person name="Sawyer R.H."/>
            <person name="Schmidt C.J."/>
            <person name="Triplett E.W."/>
            <person name="Tuberville T.D."/>
            <person name="Venegas-Anaya M."/>
            <person name="Howard J.T."/>
            <person name="Jarvis E.D."/>
            <person name="Guillette L.J.Jr."/>
            <person name="Glenn T.C."/>
            <person name="Green R.E."/>
            <person name="Ray D.A."/>
        </authorList>
    </citation>
    <scope>NUCLEOTIDE SEQUENCE [LARGE SCALE GENOMIC DNA]</scope>
    <source>
        <strain evidence="13">KSC_2009_1</strain>
    </source>
</reference>
<dbReference type="Proteomes" id="UP000050525">
    <property type="component" value="Unassembled WGS sequence"/>
</dbReference>
<evidence type="ECO:0000256" key="5">
    <source>
        <dbReference type="ARBA" id="ARBA00022737"/>
    </source>
</evidence>
<dbReference type="InterPro" id="IPR000742">
    <property type="entry name" value="EGF"/>
</dbReference>
<feature type="domain" description="EGF-like" evidence="12">
    <location>
        <begin position="2"/>
        <end position="38"/>
    </location>
</feature>
<comment type="caution">
    <text evidence="13">The sequence shown here is derived from an EMBL/GenBank/DDBJ whole genome shotgun (WGS) entry which is preliminary data.</text>
</comment>
<feature type="domain" description="EGF-like" evidence="12">
    <location>
        <begin position="40"/>
        <end position="77"/>
    </location>
</feature>
<dbReference type="GO" id="GO:0007219">
    <property type="term" value="P:Notch signaling pathway"/>
    <property type="evidence" value="ECO:0007669"/>
    <property type="project" value="TreeGrafter"/>
</dbReference>
<keyword evidence="2 11" id="KW-0245">EGF-like domain</keyword>
<keyword evidence="9 11" id="KW-1015">Disulfide bond</keyword>
<keyword evidence="3" id="KW-0812">Transmembrane</keyword>
<dbReference type="PROSITE" id="PS50026">
    <property type="entry name" value="EGF_3"/>
    <property type="match status" value="2"/>
</dbReference>
<dbReference type="CDD" id="cd00054">
    <property type="entry name" value="EGF_CA"/>
    <property type="match status" value="2"/>
</dbReference>
<dbReference type="GO" id="GO:0120025">
    <property type="term" value="C:plasma membrane bounded cell projection"/>
    <property type="evidence" value="ECO:0007669"/>
    <property type="project" value="UniProtKB-ARBA"/>
</dbReference>
<evidence type="ECO:0000256" key="1">
    <source>
        <dbReference type="ARBA" id="ARBA00004167"/>
    </source>
</evidence>
<evidence type="ECO:0000256" key="11">
    <source>
        <dbReference type="PROSITE-ProRule" id="PRU00076"/>
    </source>
</evidence>
<evidence type="ECO:0000256" key="3">
    <source>
        <dbReference type="ARBA" id="ARBA00022692"/>
    </source>
</evidence>
<feature type="disulfide bond" evidence="11">
    <location>
        <begin position="67"/>
        <end position="76"/>
    </location>
</feature>
<protein>
    <recommendedName>
        <fullName evidence="12">EGF-like domain-containing protein</fullName>
    </recommendedName>
</protein>
<accession>A0A151PDB7</accession>
<comment type="caution">
    <text evidence="11">Lacks conserved residue(s) required for the propagation of feature annotation.</text>
</comment>
<evidence type="ECO:0000256" key="2">
    <source>
        <dbReference type="ARBA" id="ARBA00022536"/>
    </source>
</evidence>
<dbReference type="SMART" id="SM00179">
    <property type="entry name" value="EGF_CA"/>
    <property type="match status" value="2"/>
</dbReference>
<name>A0A151PDB7_ALLMI</name>
<dbReference type="FunFam" id="2.10.25.10:FF:000247">
    <property type="entry name" value="Delta/notch like EGF repeat containing"/>
    <property type="match status" value="1"/>
</dbReference>
<keyword evidence="5" id="KW-0677">Repeat</keyword>
<keyword evidence="4" id="KW-0732">Signal</keyword>
<dbReference type="PROSITE" id="PS00010">
    <property type="entry name" value="ASX_HYDROXYL"/>
    <property type="match status" value="1"/>
</dbReference>
<evidence type="ECO:0000256" key="8">
    <source>
        <dbReference type="ARBA" id="ARBA00023136"/>
    </source>
</evidence>
<dbReference type="GO" id="GO:0007399">
    <property type="term" value="P:nervous system development"/>
    <property type="evidence" value="ECO:0007669"/>
    <property type="project" value="UniProtKB-ARBA"/>
</dbReference>
<evidence type="ECO:0000313" key="14">
    <source>
        <dbReference type="Proteomes" id="UP000050525"/>
    </source>
</evidence>
<keyword evidence="14" id="KW-1185">Reference proteome</keyword>
<dbReference type="Pfam" id="PF00008">
    <property type="entry name" value="EGF"/>
    <property type="match status" value="2"/>
</dbReference>
<evidence type="ECO:0000259" key="12">
    <source>
        <dbReference type="PROSITE" id="PS50026"/>
    </source>
</evidence>
<keyword evidence="10" id="KW-0325">Glycoprotein</keyword>
<comment type="subcellular location">
    <subcellularLocation>
        <location evidence="1">Membrane</location>
        <topology evidence="1">Single-pass membrane protein</topology>
    </subcellularLocation>
</comment>
<dbReference type="EMBL" id="AKHW03000483">
    <property type="protein sequence ID" value="KYO47096.1"/>
    <property type="molecule type" value="Genomic_DNA"/>
</dbReference>
<keyword evidence="6" id="KW-0106">Calcium</keyword>
<dbReference type="GO" id="GO:0005509">
    <property type="term" value="F:calcium ion binding"/>
    <property type="evidence" value="ECO:0007669"/>
    <property type="project" value="InterPro"/>
</dbReference>
<sequence length="272" mass="29413">MEINECNSLPCLHGSTCEDHINGYACKCQQGWEGLNCEEDTDECRSNPCVNGICIQREPTHGFACFCKPGFVGRSCELNYNDCLLQTCSVGFLCTDGINNITCLPAIPQSNTAITKMEGVSLTEDSLSSLTLAWSASAKLWSTHTTCDVHTRQAVEGLKKTDIFSYGILLTTNSAKLNSSTTFESYGLGGLTDTGEPSTIFKLSSTDVLSSHFLSSVAQLSAQMKSDITPVPYGAIGTSIDLTSLRSDLIFESKKAVYIENGFEPISVDIKF</sequence>
<dbReference type="PROSITE" id="PS01186">
    <property type="entry name" value="EGF_2"/>
    <property type="match status" value="2"/>
</dbReference>
<evidence type="ECO:0000313" key="13">
    <source>
        <dbReference type="EMBL" id="KYO47096.1"/>
    </source>
</evidence>
<dbReference type="PANTHER" id="PTHR12916:SF4">
    <property type="entry name" value="UNINFLATABLE, ISOFORM C"/>
    <property type="match status" value="1"/>
</dbReference>
<dbReference type="GO" id="GO:0016020">
    <property type="term" value="C:membrane"/>
    <property type="evidence" value="ECO:0007669"/>
    <property type="project" value="UniProtKB-SubCell"/>
</dbReference>
<evidence type="ECO:0000256" key="10">
    <source>
        <dbReference type="ARBA" id="ARBA00023180"/>
    </source>
</evidence>
<dbReference type="SUPFAM" id="SSF57196">
    <property type="entry name" value="EGF/Laminin"/>
    <property type="match status" value="2"/>
</dbReference>
<dbReference type="PROSITE" id="PS01187">
    <property type="entry name" value="EGF_CA"/>
    <property type="match status" value="1"/>
</dbReference>
<dbReference type="InterPro" id="IPR000152">
    <property type="entry name" value="EGF-type_Asp/Asn_hydroxyl_site"/>
</dbReference>
<dbReference type="STRING" id="8496.A0A151PDB7"/>
<evidence type="ECO:0000256" key="4">
    <source>
        <dbReference type="ARBA" id="ARBA00022729"/>
    </source>
</evidence>
<dbReference type="GO" id="GO:0005112">
    <property type="term" value="F:Notch binding"/>
    <property type="evidence" value="ECO:0007669"/>
    <property type="project" value="TreeGrafter"/>
</dbReference>
<dbReference type="GO" id="GO:0071944">
    <property type="term" value="C:cell periphery"/>
    <property type="evidence" value="ECO:0007669"/>
    <property type="project" value="UniProtKB-ARBA"/>
</dbReference>
<dbReference type="Gene3D" id="2.10.25.10">
    <property type="entry name" value="Laminin"/>
    <property type="match status" value="2"/>
</dbReference>
<dbReference type="AlphaFoldDB" id="A0A151PDB7"/>
<organism evidence="13 14">
    <name type="scientific">Alligator mississippiensis</name>
    <name type="common">American alligator</name>
    <dbReference type="NCBI Taxonomy" id="8496"/>
    <lineage>
        <taxon>Eukaryota</taxon>
        <taxon>Metazoa</taxon>
        <taxon>Chordata</taxon>
        <taxon>Craniata</taxon>
        <taxon>Vertebrata</taxon>
        <taxon>Euteleostomi</taxon>
        <taxon>Archelosauria</taxon>
        <taxon>Archosauria</taxon>
        <taxon>Crocodylia</taxon>
        <taxon>Alligatoridae</taxon>
        <taxon>Alligatorinae</taxon>
        <taxon>Alligator</taxon>
    </lineage>
</organism>
<evidence type="ECO:0000256" key="7">
    <source>
        <dbReference type="ARBA" id="ARBA00022989"/>
    </source>
</evidence>
<gene>
    <name evidence="13" type="ORF">Y1Q_0014007</name>
</gene>
<feature type="disulfide bond" evidence="11">
    <location>
        <begin position="44"/>
        <end position="54"/>
    </location>
</feature>
<proteinExistence type="predicted"/>